<evidence type="ECO:0008006" key="3">
    <source>
        <dbReference type="Google" id="ProtNLM"/>
    </source>
</evidence>
<evidence type="ECO:0000313" key="2">
    <source>
        <dbReference type="Proteomes" id="UP000642014"/>
    </source>
</evidence>
<accession>A0AAV4KG94</accession>
<dbReference type="AlphaFoldDB" id="A0AAV4KG94"/>
<sequence>MLVNTAGRGKAEALPTPTLRTMSTSDTTRYVRLRVDVVLEIDGPAELAAAAEARIDADEFMPEEERTHARAAAREDGAEALAYLVEPFDLIRDVPGIEMVQASWSSEEIDYDPDALEWDLGEEDGAEEDEDDRP</sequence>
<evidence type="ECO:0000313" key="1">
    <source>
        <dbReference type="EMBL" id="GGR07129.1"/>
    </source>
</evidence>
<name>A0AAV4KG94_9ACTN</name>
<reference evidence="1 2" key="1">
    <citation type="journal article" date="2014" name="Int. J. Syst. Evol. Microbiol.">
        <title>Complete genome sequence of Corynebacterium casei LMG S-19264T (=DSM 44701T), isolated from a smear-ripened cheese.</title>
        <authorList>
            <consortium name="US DOE Joint Genome Institute (JGI-PGF)"/>
            <person name="Walter F."/>
            <person name="Albersmeier A."/>
            <person name="Kalinowski J."/>
            <person name="Ruckert C."/>
        </authorList>
    </citation>
    <scope>NUCLEOTIDE SEQUENCE [LARGE SCALE GENOMIC DNA]</scope>
    <source>
        <strain evidence="1 2">JCM 4205</strain>
    </source>
</reference>
<dbReference type="Proteomes" id="UP000642014">
    <property type="component" value="Unassembled WGS sequence"/>
</dbReference>
<gene>
    <name evidence="1" type="ORF">GCM10010497_05820</name>
</gene>
<protein>
    <recommendedName>
        <fullName evidence="3">DUF4288 domain-containing protein</fullName>
    </recommendedName>
</protein>
<comment type="caution">
    <text evidence="1">The sequence shown here is derived from an EMBL/GenBank/DDBJ whole genome shotgun (WGS) entry which is preliminary data.</text>
</comment>
<proteinExistence type="predicted"/>
<organism evidence="1 2">
    <name type="scientific">Streptomyces cinereoruber</name>
    <dbReference type="NCBI Taxonomy" id="67260"/>
    <lineage>
        <taxon>Bacteria</taxon>
        <taxon>Bacillati</taxon>
        <taxon>Actinomycetota</taxon>
        <taxon>Actinomycetes</taxon>
        <taxon>Kitasatosporales</taxon>
        <taxon>Streptomycetaceae</taxon>
        <taxon>Streptomyces</taxon>
    </lineage>
</organism>
<dbReference type="EMBL" id="BMSJ01000001">
    <property type="protein sequence ID" value="GGR07129.1"/>
    <property type="molecule type" value="Genomic_DNA"/>
</dbReference>